<protein>
    <submittedName>
        <fullName evidence="2">Uncharacterized protein</fullName>
    </submittedName>
</protein>
<evidence type="ECO:0000313" key="2">
    <source>
        <dbReference type="EMBL" id="KAH9382955.1"/>
    </source>
</evidence>
<dbReference type="AlphaFoldDB" id="A0A9J6H5J3"/>
<dbReference type="Gene3D" id="3.30.70.1820">
    <property type="entry name" value="L1 transposable element, RRM domain"/>
    <property type="match status" value="1"/>
</dbReference>
<dbReference type="VEuPathDB" id="VectorBase:HLOH_050490"/>
<name>A0A9J6H5J3_HAELO</name>
<dbReference type="Proteomes" id="UP000821853">
    <property type="component" value="Unassembled WGS sequence"/>
</dbReference>
<accession>A0A9J6H5J3</accession>
<dbReference type="OrthoDB" id="6509011at2759"/>
<organism evidence="2 3">
    <name type="scientific">Haemaphysalis longicornis</name>
    <name type="common">Bush tick</name>
    <dbReference type="NCBI Taxonomy" id="44386"/>
    <lineage>
        <taxon>Eukaryota</taxon>
        <taxon>Metazoa</taxon>
        <taxon>Ecdysozoa</taxon>
        <taxon>Arthropoda</taxon>
        <taxon>Chelicerata</taxon>
        <taxon>Arachnida</taxon>
        <taxon>Acari</taxon>
        <taxon>Parasitiformes</taxon>
        <taxon>Ixodida</taxon>
        <taxon>Ixodoidea</taxon>
        <taxon>Ixodidae</taxon>
        <taxon>Haemaphysalinae</taxon>
        <taxon>Haemaphysalis</taxon>
    </lineage>
</organism>
<keyword evidence="1" id="KW-0175">Coiled coil</keyword>
<reference evidence="2 3" key="1">
    <citation type="journal article" date="2020" name="Cell">
        <title>Large-Scale Comparative Analyses of Tick Genomes Elucidate Their Genetic Diversity and Vector Capacities.</title>
        <authorList>
            <consortium name="Tick Genome and Microbiome Consortium (TIGMIC)"/>
            <person name="Jia N."/>
            <person name="Wang J."/>
            <person name="Shi W."/>
            <person name="Du L."/>
            <person name="Sun Y."/>
            <person name="Zhan W."/>
            <person name="Jiang J.F."/>
            <person name="Wang Q."/>
            <person name="Zhang B."/>
            <person name="Ji P."/>
            <person name="Bell-Sakyi L."/>
            <person name="Cui X.M."/>
            <person name="Yuan T.T."/>
            <person name="Jiang B.G."/>
            <person name="Yang W.F."/>
            <person name="Lam T.T."/>
            <person name="Chang Q.C."/>
            <person name="Ding S.J."/>
            <person name="Wang X.J."/>
            <person name="Zhu J.G."/>
            <person name="Ruan X.D."/>
            <person name="Zhao L."/>
            <person name="Wei J.T."/>
            <person name="Ye R.Z."/>
            <person name="Que T.C."/>
            <person name="Du C.H."/>
            <person name="Zhou Y.H."/>
            <person name="Cheng J.X."/>
            <person name="Dai P.F."/>
            <person name="Guo W.B."/>
            <person name="Han X.H."/>
            <person name="Huang E.J."/>
            <person name="Li L.F."/>
            <person name="Wei W."/>
            <person name="Gao Y.C."/>
            <person name="Liu J.Z."/>
            <person name="Shao H.Z."/>
            <person name="Wang X."/>
            <person name="Wang C.C."/>
            <person name="Yang T.C."/>
            <person name="Huo Q.B."/>
            <person name="Li W."/>
            <person name="Chen H.Y."/>
            <person name="Chen S.E."/>
            <person name="Zhou L.G."/>
            <person name="Ni X.B."/>
            <person name="Tian J.H."/>
            <person name="Sheng Y."/>
            <person name="Liu T."/>
            <person name="Pan Y.S."/>
            <person name="Xia L.Y."/>
            <person name="Li J."/>
            <person name="Zhao F."/>
            <person name="Cao W.C."/>
        </authorList>
    </citation>
    <scope>NUCLEOTIDE SEQUENCE [LARGE SCALE GENOMIC DNA]</scope>
    <source>
        <strain evidence="2">HaeL-2018</strain>
    </source>
</reference>
<feature type="coiled-coil region" evidence="1">
    <location>
        <begin position="5"/>
        <end position="46"/>
    </location>
</feature>
<proteinExistence type="predicted"/>
<dbReference type="EMBL" id="JABSTR010000757">
    <property type="protein sequence ID" value="KAH9382955.1"/>
    <property type="molecule type" value="Genomic_DNA"/>
</dbReference>
<evidence type="ECO:0000256" key="1">
    <source>
        <dbReference type="SAM" id="Coils"/>
    </source>
</evidence>
<evidence type="ECO:0000313" key="3">
    <source>
        <dbReference type="Proteomes" id="UP000821853"/>
    </source>
</evidence>
<sequence length="187" mass="20988">MNGVLEEMYKNYDTATMENAALKNENRELQAELQATQNRLTDAESRLLLSEQYSRNKNIEIKGIEERADEKVTDIVCKLGTLTGVPVTAEDIEACHRVPSQSKSYNIVVQFSRRQKRDALLEKARKLRLSSTDFGNTSTSPVFVTFVPFSGAFWAWSFPRKKLLVGSTSGVEVKGYKSSGATIQEQL</sequence>
<comment type="caution">
    <text evidence="2">The sequence shown here is derived from an EMBL/GenBank/DDBJ whole genome shotgun (WGS) entry which is preliminary data.</text>
</comment>
<keyword evidence="3" id="KW-1185">Reference proteome</keyword>
<gene>
    <name evidence="2" type="ORF">HPB48_023592</name>
</gene>